<comment type="caution">
    <text evidence="2">The sequence shown here is derived from an EMBL/GenBank/DDBJ whole genome shotgun (WGS) entry which is preliminary data.</text>
</comment>
<reference evidence="2 3" key="1">
    <citation type="journal article" date="2018" name="Sci. Rep.">
        <title>Genomic signatures of local adaptation to the degree of environmental predictability in rotifers.</title>
        <authorList>
            <person name="Franch-Gras L."/>
            <person name="Hahn C."/>
            <person name="Garcia-Roger E.M."/>
            <person name="Carmona M.J."/>
            <person name="Serra M."/>
            <person name="Gomez A."/>
        </authorList>
    </citation>
    <scope>NUCLEOTIDE SEQUENCE [LARGE SCALE GENOMIC DNA]</scope>
    <source>
        <strain evidence="2">HYR1</strain>
    </source>
</reference>
<dbReference type="OrthoDB" id="10064099at2759"/>
<organism evidence="2 3">
    <name type="scientific">Brachionus plicatilis</name>
    <name type="common">Marine rotifer</name>
    <name type="synonym">Brachionus muelleri</name>
    <dbReference type="NCBI Taxonomy" id="10195"/>
    <lineage>
        <taxon>Eukaryota</taxon>
        <taxon>Metazoa</taxon>
        <taxon>Spiralia</taxon>
        <taxon>Gnathifera</taxon>
        <taxon>Rotifera</taxon>
        <taxon>Eurotatoria</taxon>
        <taxon>Monogononta</taxon>
        <taxon>Pseudotrocha</taxon>
        <taxon>Ploima</taxon>
        <taxon>Brachionidae</taxon>
        <taxon>Brachionus</taxon>
    </lineage>
</organism>
<evidence type="ECO:0000259" key="1">
    <source>
        <dbReference type="Pfam" id="PF05699"/>
    </source>
</evidence>
<evidence type="ECO:0000313" key="3">
    <source>
        <dbReference type="Proteomes" id="UP000276133"/>
    </source>
</evidence>
<feature type="domain" description="HAT C-terminal dimerisation" evidence="1">
    <location>
        <begin position="65"/>
        <end position="115"/>
    </location>
</feature>
<sequence length="118" mass="13863">MGMLKKLASMFKSFIGMLKQQSHELSNLNRLSQPNNSSNILISPSLEDKRLRNLEKEFYRYNLEASKNIEPLEFWRINKHIYPIIYEAFIRIFCTPATSVPSEQLFSSAGYSIWDRLK</sequence>
<dbReference type="Pfam" id="PF05699">
    <property type="entry name" value="Dimer_Tnp_hAT"/>
    <property type="match status" value="1"/>
</dbReference>
<dbReference type="InterPro" id="IPR008906">
    <property type="entry name" value="HATC_C_dom"/>
</dbReference>
<dbReference type="AlphaFoldDB" id="A0A3M7QGW5"/>
<protein>
    <submittedName>
        <fullName evidence="2">Zinc finger BED domain-containing 1-like</fullName>
    </submittedName>
</protein>
<dbReference type="SUPFAM" id="SSF53098">
    <property type="entry name" value="Ribonuclease H-like"/>
    <property type="match status" value="1"/>
</dbReference>
<dbReference type="EMBL" id="REGN01006150">
    <property type="protein sequence ID" value="RNA10620.1"/>
    <property type="molecule type" value="Genomic_DNA"/>
</dbReference>
<dbReference type="Proteomes" id="UP000276133">
    <property type="component" value="Unassembled WGS sequence"/>
</dbReference>
<dbReference type="InterPro" id="IPR012337">
    <property type="entry name" value="RNaseH-like_sf"/>
</dbReference>
<dbReference type="GO" id="GO:0046983">
    <property type="term" value="F:protein dimerization activity"/>
    <property type="evidence" value="ECO:0007669"/>
    <property type="project" value="InterPro"/>
</dbReference>
<accession>A0A3M7QGW5</accession>
<name>A0A3M7QGW5_BRAPC</name>
<evidence type="ECO:0000313" key="2">
    <source>
        <dbReference type="EMBL" id="RNA10620.1"/>
    </source>
</evidence>
<keyword evidence="3" id="KW-1185">Reference proteome</keyword>
<gene>
    <name evidence="2" type="ORF">BpHYR1_018138</name>
</gene>
<proteinExistence type="predicted"/>